<reference evidence="2 3" key="1">
    <citation type="submission" date="2024-01" db="EMBL/GenBank/DDBJ databases">
        <title>The genome of the rayed Mediterranean limpet Patella caerulea (Linnaeus, 1758).</title>
        <authorList>
            <person name="Anh-Thu Weber A."/>
            <person name="Halstead-Nussloch G."/>
        </authorList>
    </citation>
    <scope>NUCLEOTIDE SEQUENCE [LARGE SCALE GENOMIC DNA]</scope>
    <source>
        <strain evidence="2">AATW-2023a</strain>
        <tissue evidence="2">Whole specimen</tissue>
    </source>
</reference>
<name>A0AAN8JN13_PATCE</name>
<keyword evidence="3" id="KW-1185">Reference proteome</keyword>
<sequence length="139" mass="15412">MDVFPQTSYPGSSEATTDQNSRVPLDTLSEATVDLNSFVPPDTLSEIETRSLSPSTYTRNMNGCYEVALTDRNICVPQGTLSEATTDLNSFVPPDTLSEIETRSLSPSTYMRNMNVRYEAAVTDMHERDKNINSNSKAF</sequence>
<accession>A0AAN8JN13</accession>
<feature type="region of interest" description="Disordered" evidence="1">
    <location>
        <begin position="1"/>
        <end position="23"/>
    </location>
</feature>
<evidence type="ECO:0000313" key="3">
    <source>
        <dbReference type="Proteomes" id="UP001347796"/>
    </source>
</evidence>
<dbReference type="EMBL" id="JAZGQO010000010">
    <property type="protein sequence ID" value="KAK6177068.1"/>
    <property type="molecule type" value="Genomic_DNA"/>
</dbReference>
<gene>
    <name evidence="2" type="ORF">SNE40_015247</name>
</gene>
<dbReference type="AlphaFoldDB" id="A0AAN8JN13"/>
<evidence type="ECO:0000256" key="1">
    <source>
        <dbReference type="SAM" id="MobiDB-lite"/>
    </source>
</evidence>
<comment type="caution">
    <text evidence="2">The sequence shown here is derived from an EMBL/GenBank/DDBJ whole genome shotgun (WGS) entry which is preliminary data.</text>
</comment>
<dbReference type="Proteomes" id="UP001347796">
    <property type="component" value="Unassembled WGS sequence"/>
</dbReference>
<evidence type="ECO:0000313" key="2">
    <source>
        <dbReference type="EMBL" id="KAK6177068.1"/>
    </source>
</evidence>
<organism evidence="2 3">
    <name type="scientific">Patella caerulea</name>
    <name type="common">Rayed Mediterranean limpet</name>
    <dbReference type="NCBI Taxonomy" id="87958"/>
    <lineage>
        <taxon>Eukaryota</taxon>
        <taxon>Metazoa</taxon>
        <taxon>Spiralia</taxon>
        <taxon>Lophotrochozoa</taxon>
        <taxon>Mollusca</taxon>
        <taxon>Gastropoda</taxon>
        <taxon>Patellogastropoda</taxon>
        <taxon>Patelloidea</taxon>
        <taxon>Patellidae</taxon>
        <taxon>Patella</taxon>
    </lineage>
</organism>
<proteinExistence type="predicted"/>
<feature type="compositionally biased region" description="Polar residues" evidence="1">
    <location>
        <begin position="1"/>
        <end position="22"/>
    </location>
</feature>
<protein>
    <submittedName>
        <fullName evidence="2">Uncharacterized protein</fullName>
    </submittedName>
</protein>